<evidence type="ECO:0000313" key="4">
    <source>
        <dbReference type="EMBL" id="EFO55163.1"/>
    </source>
</evidence>
<dbReference type="InterPro" id="IPR023298">
    <property type="entry name" value="ATPase_P-typ_TM_dom_sf"/>
</dbReference>
<keyword evidence="2" id="KW-0472">Membrane</keyword>
<keyword evidence="2" id="KW-1133">Transmembrane helix</keyword>
<accession>A0ABP2JDN3</accession>
<dbReference type="InterPro" id="IPR008250">
    <property type="entry name" value="ATPase_P-typ_transduc_dom_A_sf"/>
</dbReference>
<sequence length="197" mass="21758">MDKNKIIGLSQSEVNERQKQGQVNDFKASASTSTWQIVKRNVFTLFNALNFAIALALAFVQAWSNLVFFAVICFNAFSGIVTELRAKHMVDKLNLLNKEKITTIRDGQELALDPEELVLDDVIRLSAGDQIPSDAIVLEGFAEVNEAMLTGESDLVQKEVEDLMLSGSFLASGSVFAQVHHVGQITMQPNSCLKLRQ</sequence>
<keyword evidence="2" id="KW-0812">Transmembrane</keyword>
<proteinExistence type="predicted"/>
<dbReference type="Gene3D" id="2.70.150.10">
    <property type="entry name" value="Calcium-transporting ATPase, cytoplasmic transduction domain A"/>
    <property type="match status" value="1"/>
</dbReference>
<reference evidence="4" key="1">
    <citation type="submission" date="2010-09" db="EMBL/GenBank/DDBJ databases">
        <authorList>
            <person name="Daugherty S.C."/>
            <person name="Kilian M."/>
            <person name="Tettelin H."/>
        </authorList>
    </citation>
    <scope>NUCLEOTIDE SEQUENCE [LARGE SCALE GENOMIC DNA]</scope>
    <source>
        <strain evidence="4">SK1302</strain>
    </source>
</reference>
<dbReference type="EMBL" id="AEDY01000012">
    <property type="protein sequence ID" value="EFO55163.1"/>
    <property type="molecule type" value="Genomic_DNA"/>
</dbReference>
<feature type="transmembrane region" description="Helical" evidence="2">
    <location>
        <begin position="42"/>
        <end position="60"/>
    </location>
</feature>
<evidence type="ECO:0000256" key="1">
    <source>
        <dbReference type="ARBA" id="ARBA00004141"/>
    </source>
</evidence>
<comment type="subcellular location">
    <subcellularLocation>
        <location evidence="1">Membrane</location>
        <topology evidence="1">Multi-pass membrane protein</topology>
    </subcellularLocation>
</comment>
<dbReference type="SUPFAM" id="SSF81665">
    <property type="entry name" value="Calcium ATPase, transmembrane domain M"/>
    <property type="match status" value="1"/>
</dbReference>
<name>A0ABP2JDN3_9STRE</name>
<dbReference type="PANTHER" id="PTHR42861">
    <property type="entry name" value="CALCIUM-TRANSPORTING ATPASE"/>
    <property type="match status" value="1"/>
</dbReference>
<dbReference type="Gene3D" id="1.20.1110.10">
    <property type="entry name" value="Calcium-transporting ATPase, transmembrane domain"/>
    <property type="match status" value="1"/>
</dbReference>
<gene>
    <name evidence="4" type="ORF">SIN_0135</name>
</gene>
<evidence type="ECO:0000256" key="2">
    <source>
        <dbReference type="SAM" id="Phobius"/>
    </source>
</evidence>
<feature type="transmembrane region" description="Helical" evidence="2">
    <location>
        <begin position="66"/>
        <end position="84"/>
    </location>
</feature>
<feature type="domain" description="P-type ATPase A" evidence="3">
    <location>
        <begin position="97"/>
        <end position="186"/>
    </location>
</feature>
<dbReference type="InterPro" id="IPR059000">
    <property type="entry name" value="ATPase_P-type_domA"/>
</dbReference>
<dbReference type="Pfam" id="PF00122">
    <property type="entry name" value="E1-E2_ATPase"/>
    <property type="match status" value="1"/>
</dbReference>
<protein>
    <submittedName>
        <fullName evidence="4">P-type ATPase-metal cation transport</fullName>
    </submittedName>
</protein>
<dbReference type="SUPFAM" id="SSF81653">
    <property type="entry name" value="Calcium ATPase, transduction domain A"/>
    <property type="match status" value="1"/>
</dbReference>
<organism evidence="4">
    <name type="scientific">Streptococcus infantis SK1302</name>
    <dbReference type="NCBI Taxonomy" id="871237"/>
    <lineage>
        <taxon>Bacteria</taxon>
        <taxon>Bacillati</taxon>
        <taxon>Bacillota</taxon>
        <taxon>Bacilli</taxon>
        <taxon>Lactobacillales</taxon>
        <taxon>Streptococcaceae</taxon>
        <taxon>Streptococcus</taxon>
    </lineage>
</organism>
<comment type="caution">
    <text evidence="4">The sequence shown here is derived from an EMBL/GenBank/DDBJ whole genome shotgun (WGS) entry which is preliminary data.</text>
</comment>
<evidence type="ECO:0000259" key="3">
    <source>
        <dbReference type="Pfam" id="PF00122"/>
    </source>
</evidence>